<dbReference type="SMART" id="SM00386">
    <property type="entry name" value="HAT"/>
    <property type="match status" value="4"/>
</dbReference>
<evidence type="ECO:0000256" key="6">
    <source>
        <dbReference type="ARBA" id="ARBA00023242"/>
    </source>
</evidence>
<dbReference type="Proteomes" id="UP000554482">
    <property type="component" value="Unassembled WGS sequence"/>
</dbReference>
<dbReference type="GO" id="GO:0071007">
    <property type="term" value="C:U2-type catalytic step 2 spliceosome"/>
    <property type="evidence" value="ECO:0007669"/>
    <property type="project" value="TreeGrafter"/>
</dbReference>
<dbReference type="InterPro" id="IPR045075">
    <property type="entry name" value="Syf1-like"/>
</dbReference>
<evidence type="ECO:0000313" key="8">
    <source>
        <dbReference type="EMBL" id="KAF5194364.1"/>
    </source>
</evidence>
<evidence type="ECO:0000256" key="1">
    <source>
        <dbReference type="ARBA" id="ARBA00004123"/>
    </source>
</evidence>
<dbReference type="SUPFAM" id="SSF48452">
    <property type="entry name" value="TPR-like"/>
    <property type="match status" value="1"/>
</dbReference>
<dbReference type="InterPro" id="IPR011990">
    <property type="entry name" value="TPR-like_helical_dom_sf"/>
</dbReference>
<accession>A0A7J6WAB2</accession>
<dbReference type="OrthoDB" id="1727233at2759"/>
<protein>
    <submittedName>
        <fullName evidence="8">Pre-mRNA-splicing factor SYF1-like</fullName>
    </submittedName>
</protein>
<dbReference type="GO" id="GO:0000974">
    <property type="term" value="C:Prp19 complex"/>
    <property type="evidence" value="ECO:0007669"/>
    <property type="project" value="TreeGrafter"/>
</dbReference>
<dbReference type="InterPro" id="IPR055430">
    <property type="entry name" value="HAT_Syf1_CNRKL1_C"/>
</dbReference>
<evidence type="ECO:0000256" key="4">
    <source>
        <dbReference type="ARBA" id="ARBA00022737"/>
    </source>
</evidence>
<dbReference type="Pfam" id="PF23231">
    <property type="entry name" value="HAT_Syf1_CNRKL1_C"/>
    <property type="match status" value="1"/>
</dbReference>
<dbReference type="GO" id="GO:0000349">
    <property type="term" value="P:generation of catalytic spliceosome for first transesterification step"/>
    <property type="evidence" value="ECO:0007669"/>
    <property type="project" value="TreeGrafter"/>
</dbReference>
<dbReference type="PANTHER" id="PTHR11246">
    <property type="entry name" value="PRE-MRNA SPLICING FACTOR"/>
    <property type="match status" value="1"/>
</dbReference>
<reference evidence="8 9" key="1">
    <citation type="submission" date="2020-06" db="EMBL/GenBank/DDBJ databases">
        <title>Transcriptomic and genomic resources for Thalictrum thalictroides and T. hernandezii: Facilitating candidate gene discovery in an emerging model plant lineage.</title>
        <authorList>
            <person name="Arias T."/>
            <person name="Riano-Pachon D.M."/>
            <person name="Di Stilio V.S."/>
        </authorList>
    </citation>
    <scope>NUCLEOTIDE SEQUENCE [LARGE SCALE GENOMIC DNA]</scope>
    <source>
        <strain evidence="9">cv. WT478/WT964</strain>
        <tissue evidence="8">Leaves</tissue>
    </source>
</reference>
<comment type="subcellular location">
    <subcellularLocation>
        <location evidence="1">Nucleus</location>
    </subcellularLocation>
</comment>
<dbReference type="Gene3D" id="1.25.40.10">
    <property type="entry name" value="Tetratricopeptide repeat domain"/>
    <property type="match status" value="1"/>
</dbReference>
<keyword evidence="6" id="KW-0539">Nucleus</keyword>
<evidence type="ECO:0000256" key="5">
    <source>
        <dbReference type="ARBA" id="ARBA00023187"/>
    </source>
</evidence>
<keyword evidence="4" id="KW-0677">Repeat</keyword>
<gene>
    <name evidence="8" type="ORF">FRX31_016048</name>
</gene>
<dbReference type="PANTHER" id="PTHR11246:SF5">
    <property type="entry name" value="PRE-MRNA-SPLICING FACTOR SYF1"/>
    <property type="match status" value="1"/>
</dbReference>
<keyword evidence="3" id="KW-0507">mRNA processing</keyword>
<keyword evidence="9" id="KW-1185">Reference proteome</keyword>
<dbReference type="EMBL" id="JABWDY010018806">
    <property type="protein sequence ID" value="KAF5194364.1"/>
    <property type="molecule type" value="Genomic_DNA"/>
</dbReference>
<evidence type="ECO:0000259" key="7">
    <source>
        <dbReference type="Pfam" id="PF23231"/>
    </source>
</evidence>
<dbReference type="InterPro" id="IPR003107">
    <property type="entry name" value="HAT"/>
</dbReference>
<feature type="domain" description="Pre-mRNA-splicing factor Syf1/CRNKL1-like C-terminal HAT-repeats" evidence="7">
    <location>
        <begin position="2"/>
        <end position="228"/>
    </location>
</feature>
<evidence type="ECO:0000313" key="9">
    <source>
        <dbReference type="Proteomes" id="UP000554482"/>
    </source>
</evidence>
<evidence type="ECO:0000256" key="2">
    <source>
        <dbReference type="ARBA" id="ARBA00008644"/>
    </source>
</evidence>
<proteinExistence type="inferred from homology"/>
<comment type="caution">
    <text evidence="8">The sequence shown here is derived from an EMBL/GenBank/DDBJ whole genome shotgun (WGS) entry which is preliminary data.</text>
</comment>
<dbReference type="AlphaFoldDB" id="A0A7J6WAB2"/>
<comment type="similarity">
    <text evidence="2">Belongs to the crooked-neck family.</text>
</comment>
<sequence>MNYTHLDHLTSLWFQWVDLELTQENTSEALELMRRTTTEPAVEVRQRFASVGYEPLQMKLHKSLRLWQCYLGMEENLDTLESARIAYERMLDYKIASPQIIISYAWLLERHKLFDEAVVVFERGLKMFDYPRATGRWISYISQYVRRYGKIKLERVRELFDRAREMTPAEFAEPLYRHYTKLEKDFVLAKCAMKLNDQAAKFVPGDDDKMSLYENCISCAAKIFGVPK</sequence>
<organism evidence="8 9">
    <name type="scientific">Thalictrum thalictroides</name>
    <name type="common">Rue-anemone</name>
    <name type="synonym">Anemone thalictroides</name>
    <dbReference type="NCBI Taxonomy" id="46969"/>
    <lineage>
        <taxon>Eukaryota</taxon>
        <taxon>Viridiplantae</taxon>
        <taxon>Streptophyta</taxon>
        <taxon>Embryophyta</taxon>
        <taxon>Tracheophyta</taxon>
        <taxon>Spermatophyta</taxon>
        <taxon>Magnoliopsida</taxon>
        <taxon>Ranunculales</taxon>
        <taxon>Ranunculaceae</taxon>
        <taxon>Thalictroideae</taxon>
        <taxon>Thalictrum</taxon>
    </lineage>
</organism>
<name>A0A7J6WAB2_THATH</name>
<evidence type="ECO:0000256" key="3">
    <source>
        <dbReference type="ARBA" id="ARBA00022664"/>
    </source>
</evidence>
<dbReference type="GO" id="GO:0071014">
    <property type="term" value="C:post-mRNA release spliceosomal complex"/>
    <property type="evidence" value="ECO:0007669"/>
    <property type="project" value="TreeGrafter"/>
</dbReference>
<keyword evidence="5" id="KW-0508">mRNA splicing</keyword>